<proteinExistence type="predicted"/>
<dbReference type="InterPro" id="IPR050595">
    <property type="entry name" value="Bact_response_regulator"/>
</dbReference>
<organism evidence="4 5">
    <name type="scientific">Pseudocalidococcus azoricus BACA0444</name>
    <dbReference type="NCBI Taxonomy" id="2918990"/>
    <lineage>
        <taxon>Bacteria</taxon>
        <taxon>Bacillati</taxon>
        <taxon>Cyanobacteriota</taxon>
        <taxon>Cyanophyceae</taxon>
        <taxon>Acaryochloridales</taxon>
        <taxon>Thermosynechococcaceae</taxon>
        <taxon>Pseudocalidococcus</taxon>
        <taxon>Pseudocalidococcus azoricus</taxon>
    </lineage>
</organism>
<dbReference type="Proteomes" id="UP001268256">
    <property type="component" value="Unassembled WGS sequence"/>
</dbReference>
<sequence length="300" mass="33135">MSTQKILVIDDSKVIRMRVRDMLPEGDYQVLEAKDGQEGLNLIRQESPNLIMLDFLLPKVSGWEVFQELERRQDLGRVPLVIMSGRREEVTEKLQEPFELFEFIEKPFEKEDLDEAIKKAFAKARLAPATSQASTPETATVGGIDPAEFAALQAEVAELKAALTQAPVVTAGVDPEEFAALKEMVAELQSQVSPPASTIDPLEFAQLEATVAQLQIQGLAHAHTVDPADFAALKSMVMELQTQVGQPQHQDYGSGEIASGPNPTEFQALQTLVNSLEEELHTIRHTLAQVVGFLKRKRPD</sequence>
<name>A0AAE4FPM3_9CYAN</name>
<dbReference type="InterPro" id="IPR001789">
    <property type="entry name" value="Sig_transdc_resp-reg_receiver"/>
</dbReference>
<feature type="domain" description="Response regulatory" evidence="3">
    <location>
        <begin position="5"/>
        <end position="121"/>
    </location>
</feature>
<dbReference type="InterPro" id="IPR011006">
    <property type="entry name" value="CheY-like_superfamily"/>
</dbReference>
<evidence type="ECO:0000259" key="3">
    <source>
        <dbReference type="PROSITE" id="PS50110"/>
    </source>
</evidence>
<reference evidence="5" key="1">
    <citation type="submission" date="2023-07" db="EMBL/GenBank/DDBJ databases">
        <authorList>
            <person name="Luz R."/>
            <person name="Cordeiro R."/>
            <person name="Fonseca A."/>
            <person name="Goncalves V."/>
        </authorList>
    </citation>
    <scope>NUCLEOTIDE SEQUENCE [LARGE SCALE GENOMIC DNA]</scope>
    <source>
        <strain evidence="5">BACA0444</strain>
    </source>
</reference>
<feature type="modified residue" description="4-aspartylphosphate" evidence="2">
    <location>
        <position position="54"/>
    </location>
</feature>
<dbReference type="Pfam" id="PF00072">
    <property type="entry name" value="Response_reg"/>
    <property type="match status" value="1"/>
</dbReference>
<dbReference type="EMBL" id="JAVMIP010000002">
    <property type="protein sequence ID" value="MDS3859924.1"/>
    <property type="molecule type" value="Genomic_DNA"/>
</dbReference>
<protein>
    <submittedName>
        <fullName evidence="4">Response regulator</fullName>
    </submittedName>
</protein>
<dbReference type="GO" id="GO:0000160">
    <property type="term" value="P:phosphorelay signal transduction system"/>
    <property type="evidence" value="ECO:0007669"/>
    <property type="project" value="InterPro"/>
</dbReference>
<keyword evidence="5" id="KW-1185">Reference proteome</keyword>
<dbReference type="SUPFAM" id="SSF52172">
    <property type="entry name" value="CheY-like"/>
    <property type="match status" value="1"/>
</dbReference>
<dbReference type="PANTHER" id="PTHR44591:SF23">
    <property type="entry name" value="CHEY SUBFAMILY"/>
    <property type="match status" value="1"/>
</dbReference>
<comment type="caution">
    <text evidence="4">The sequence shown here is derived from an EMBL/GenBank/DDBJ whole genome shotgun (WGS) entry which is preliminary data.</text>
</comment>
<evidence type="ECO:0000256" key="1">
    <source>
        <dbReference type="ARBA" id="ARBA00022553"/>
    </source>
</evidence>
<dbReference type="PANTHER" id="PTHR44591">
    <property type="entry name" value="STRESS RESPONSE REGULATOR PROTEIN 1"/>
    <property type="match status" value="1"/>
</dbReference>
<evidence type="ECO:0000313" key="5">
    <source>
        <dbReference type="Proteomes" id="UP001268256"/>
    </source>
</evidence>
<dbReference type="SMART" id="SM00448">
    <property type="entry name" value="REC"/>
    <property type="match status" value="1"/>
</dbReference>
<evidence type="ECO:0000313" key="4">
    <source>
        <dbReference type="EMBL" id="MDS3859924.1"/>
    </source>
</evidence>
<dbReference type="AlphaFoldDB" id="A0AAE4FPM3"/>
<dbReference type="CDD" id="cd00156">
    <property type="entry name" value="REC"/>
    <property type="match status" value="1"/>
</dbReference>
<evidence type="ECO:0000256" key="2">
    <source>
        <dbReference type="PROSITE-ProRule" id="PRU00169"/>
    </source>
</evidence>
<accession>A0AAE4FPM3</accession>
<dbReference type="PROSITE" id="PS50110">
    <property type="entry name" value="RESPONSE_REGULATORY"/>
    <property type="match status" value="1"/>
</dbReference>
<gene>
    <name evidence="4" type="ORF">RIF25_03790</name>
</gene>
<keyword evidence="1 2" id="KW-0597">Phosphoprotein</keyword>
<dbReference type="Gene3D" id="3.40.50.2300">
    <property type="match status" value="1"/>
</dbReference>